<organism evidence="2">
    <name type="scientific">Postharmostomum commutatum</name>
    <dbReference type="NCBI Taxonomy" id="2336775"/>
    <lineage>
        <taxon>Eukaryota</taxon>
        <taxon>Metazoa</taxon>
        <taxon>Spiralia</taxon>
        <taxon>Lophotrochozoa</taxon>
        <taxon>Platyhelminthes</taxon>
        <taxon>Trematoda</taxon>
        <taxon>Digenea</taxon>
        <taxon>Diplostomida</taxon>
        <taxon>Brachylaimoidea</taxon>
        <taxon>Brachylaimidae</taxon>
        <taxon>Postharmostomum</taxon>
    </lineage>
</organism>
<accession>A0A5C1D8E2</accession>
<protein>
    <submittedName>
        <fullName evidence="2">NADH dehydrogenase subunit 4L</fullName>
    </submittedName>
</protein>
<dbReference type="AlphaFoldDB" id="A0A5C1D8E2"/>
<keyword evidence="1" id="KW-0812">Transmembrane</keyword>
<dbReference type="EMBL" id="MN200359">
    <property type="protein sequence ID" value="QEL51321.1"/>
    <property type="molecule type" value="Genomic_DNA"/>
</dbReference>
<dbReference type="InterPro" id="IPR009356">
    <property type="entry name" value="NAD_DH_su4L"/>
</dbReference>
<dbReference type="Pfam" id="PF06235">
    <property type="entry name" value="NAD4L"/>
    <property type="match status" value="1"/>
</dbReference>
<name>A0A5C1D8E2_9TREM</name>
<gene>
    <name evidence="2" type="primary">nad4L</name>
</gene>
<keyword evidence="1" id="KW-0472">Membrane</keyword>
<keyword evidence="2" id="KW-0496">Mitochondrion</keyword>
<keyword evidence="1" id="KW-1133">Transmembrane helix</keyword>
<feature type="transmembrane region" description="Helical" evidence="1">
    <location>
        <begin position="51"/>
        <end position="72"/>
    </location>
</feature>
<geneLocation type="mitochondrion" evidence="2"/>
<evidence type="ECO:0000313" key="2">
    <source>
        <dbReference type="EMBL" id="QEL51321.1"/>
    </source>
</evidence>
<evidence type="ECO:0000256" key="1">
    <source>
        <dbReference type="SAM" id="Phobius"/>
    </source>
</evidence>
<sequence length="87" mass="9661">MSLVLLYGGLVVLLFSFIMSLSRLLNCLIIVENINVLLLLVCLLSQTDESRIMFLALMVLFTIEVSLGLVMLTRIWSLGSLTDIEGV</sequence>
<reference evidence="2" key="1">
    <citation type="submission" date="2019-07" db="EMBL/GenBank/DDBJ databases">
        <title>The Complete Mitochondrial Genome of the Caecal Fluke of Poultry, Postharmostomum commutatum, as the First Representative from the Superfamily Brachylaimoidea.</title>
        <authorList>
            <person name="Fu Y.-T."/>
            <person name="Jin Y.-C."/>
            <person name="Liu G.-H."/>
        </authorList>
    </citation>
    <scope>NUCLEOTIDE SEQUENCE</scope>
    <source>
        <strain evidence="2">Hunan</strain>
    </source>
</reference>
<proteinExistence type="predicted"/>